<sequence>MSSSMVVPSRGLRASSFRIQSDRSTIKHGAAFITRRSTNTLAPSLTFLYTNAGSPVRGSVCSTTSETMQSTTPETIEELQLCQEELYCVPQGSSRIIFSAQDPFSDRVATRANALSAVPVGVSFSTAFSDLTGNHAFMCAFLSWLVAQVAKIFTAYYREGRWDYRVMFDSGGMPSSHTALVVGLTTSIAHLHGLGSVHFPMSLAFTLIVMYDAAGVRRHAGKQAEVLNKILADTFHGSPLSNTKLKEVLGHSPLQVVCGAILGVLVASFYMLKFS</sequence>
<proteinExistence type="predicted"/>
<reference evidence="2 3" key="1">
    <citation type="journal article" date="2007" name="Proc. Natl. Acad. Sci. U.S.A.">
        <title>The tiny eukaryote Ostreococcus provides genomic insights into the paradox of plankton speciation.</title>
        <authorList>
            <person name="Palenik B."/>
            <person name="Grimwood J."/>
            <person name="Aerts A."/>
            <person name="Rouze P."/>
            <person name="Salamov A."/>
            <person name="Putnam N."/>
            <person name="Dupont C."/>
            <person name="Jorgensen R."/>
            <person name="Derelle E."/>
            <person name="Rombauts S."/>
            <person name="Zhou K."/>
            <person name="Otillar R."/>
            <person name="Merchant S.S."/>
            <person name="Podell S."/>
            <person name="Gaasterland T."/>
            <person name="Napoli C."/>
            <person name="Gendler K."/>
            <person name="Manuell A."/>
            <person name="Tai V."/>
            <person name="Vallon O."/>
            <person name="Piganeau G."/>
            <person name="Jancek S."/>
            <person name="Heijde M."/>
            <person name="Jabbari K."/>
            <person name="Bowler C."/>
            <person name="Lohr M."/>
            <person name="Robbens S."/>
            <person name="Werner G."/>
            <person name="Dubchak I."/>
            <person name="Pazour G.J."/>
            <person name="Ren Q."/>
            <person name="Paulsen I."/>
            <person name="Delwiche C."/>
            <person name="Schmutz J."/>
            <person name="Rokhsar D."/>
            <person name="Van de Peer Y."/>
            <person name="Moreau H."/>
            <person name="Grigoriev I.V."/>
        </authorList>
    </citation>
    <scope>NUCLEOTIDE SEQUENCE [LARGE SCALE GENOMIC DNA]</scope>
    <source>
        <strain evidence="2 3">CCE9901</strain>
    </source>
</reference>
<evidence type="ECO:0000256" key="1">
    <source>
        <dbReference type="SAM" id="Phobius"/>
    </source>
</evidence>
<dbReference type="RefSeq" id="XP_001416200.1">
    <property type="nucleotide sequence ID" value="XM_001416163.1"/>
</dbReference>
<evidence type="ECO:0000313" key="2">
    <source>
        <dbReference type="EMBL" id="ABO94493.1"/>
    </source>
</evidence>
<keyword evidence="3" id="KW-1185">Reference proteome</keyword>
<dbReference type="PANTHER" id="PTHR31446:SF29">
    <property type="entry name" value="ACID PHOSPHATASE_VANADIUM-DEPENDENT HALOPEROXIDASE-RELATED PROTEIN"/>
    <property type="match status" value="1"/>
</dbReference>
<dbReference type="SUPFAM" id="SSF48317">
    <property type="entry name" value="Acid phosphatase/Vanadium-dependent haloperoxidase"/>
    <property type="match status" value="1"/>
</dbReference>
<dbReference type="Gramene" id="ABO94493">
    <property type="protein sequence ID" value="ABO94493"/>
    <property type="gene ID" value="OSTLU_119604"/>
</dbReference>
<dbReference type="HOGENOM" id="CLU_1013341_0_0_1"/>
<dbReference type="GeneID" id="5000292"/>
<dbReference type="AlphaFoldDB" id="A4RSR8"/>
<name>A4RSR8_OSTLU</name>
<dbReference type="OrthoDB" id="1716650at2759"/>
<feature type="transmembrane region" description="Helical" evidence="1">
    <location>
        <begin position="254"/>
        <end position="272"/>
    </location>
</feature>
<dbReference type="EMBL" id="CP000582">
    <property type="protein sequence ID" value="ABO94493.1"/>
    <property type="molecule type" value="Genomic_DNA"/>
</dbReference>
<organism evidence="2 3">
    <name type="scientific">Ostreococcus lucimarinus (strain CCE9901)</name>
    <dbReference type="NCBI Taxonomy" id="436017"/>
    <lineage>
        <taxon>Eukaryota</taxon>
        <taxon>Viridiplantae</taxon>
        <taxon>Chlorophyta</taxon>
        <taxon>Mamiellophyceae</taxon>
        <taxon>Mamiellales</taxon>
        <taxon>Bathycoccaceae</taxon>
        <taxon>Ostreococcus</taxon>
    </lineage>
</organism>
<keyword evidence="1" id="KW-1133">Transmembrane helix</keyword>
<dbReference type="eggNOG" id="ENOG502QPKC">
    <property type="taxonomic scope" value="Eukaryota"/>
</dbReference>
<evidence type="ECO:0000313" key="3">
    <source>
        <dbReference type="Proteomes" id="UP000001568"/>
    </source>
</evidence>
<accession>A4RSR8</accession>
<dbReference type="Proteomes" id="UP000001568">
    <property type="component" value="Chromosome 2"/>
</dbReference>
<dbReference type="PANTHER" id="PTHR31446">
    <property type="entry name" value="ACID PHOSPHATASE/VANADIUM-DEPENDENT HALOPEROXIDASE-RELATED PROTEIN"/>
    <property type="match status" value="1"/>
</dbReference>
<protein>
    <submittedName>
        <fullName evidence="2">Phosphatidic acid Phosphatase-related protein</fullName>
    </submittedName>
</protein>
<gene>
    <name evidence="2" type="primary">Pap2</name>
    <name evidence="2" type="ORF">OSTLU_119604</name>
</gene>
<dbReference type="STRING" id="436017.A4RSR8"/>
<dbReference type="InterPro" id="IPR036938">
    <property type="entry name" value="PAP2/HPO_sf"/>
</dbReference>
<dbReference type="KEGG" id="olu:OSTLU_119604"/>
<dbReference type="Pfam" id="PF02681">
    <property type="entry name" value="DUF212"/>
    <property type="match status" value="1"/>
</dbReference>
<dbReference type="InterPro" id="IPR003832">
    <property type="entry name" value="DUF212"/>
</dbReference>
<keyword evidence="1" id="KW-0472">Membrane</keyword>
<keyword evidence="1" id="KW-0812">Transmembrane</keyword>